<evidence type="ECO:0000256" key="1">
    <source>
        <dbReference type="ARBA" id="ARBA00005536"/>
    </source>
</evidence>
<evidence type="ECO:0000256" key="2">
    <source>
        <dbReference type="SAM" id="MobiDB-lite"/>
    </source>
</evidence>
<feature type="compositionally biased region" description="Low complexity" evidence="2">
    <location>
        <begin position="1005"/>
        <end position="1019"/>
    </location>
</feature>
<reference evidence="4 5" key="1">
    <citation type="journal article" date="2016" name="Mol. Biol. Evol.">
        <title>Comparative Genomics of Early-Diverging Mushroom-Forming Fungi Provides Insights into the Origins of Lignocellulose Decay Capabilities.</title>
        <authorList>
            <person name="Nagy L.G."/>
            <person name="Riley R."/>
            <person name="Tritt A."/>
            <person name="Adam C."/>
            <person name="Daum C."/>
            <person name="Floudas D."/>
            <person name="Sun H."/>
            <person name="Yadav J.S."/>
            <person name="Pangilinan J."/>
            <person name="Larsson K.H."/>
            <person name="Matsuura K."/>
            <person name="Barry K."/>
            <person name="Labutti K."/>
            <person name="Kuo R."/>
            <person name="Ohm R.A."/>
            <person name="Bhattacharya S.S."/>
            <person name="Shirouzu T."/>
            <person name="Yoshinaga Y."/>
            <person name="Martin F.M."/>
            <person name="Grigoriev I.V."/>
            <person name="Hibbett D.S."/>
        </authorList>
    </citation>
    <scope>NUCLEOTIDE SEQUENCE [LARGE SCALE GENOMIC DNA]</scope>
    <source>
        <strain evidence="4 5">93-53</strain>
    </source>
</reference>
<feature type="compositionally biased region" description="Polar residues" evidence="2">
    <location>
        <begin position="931"/>
        <end position="941"/>
    </location>
</feature>
<feature type="compositionally biased region" description="Polar residues" evidence="2">
    <location>
        <begin position="1163"/>
        <end position="1180"/>
    </location>
</feature>
<feature type="compositionally biased region" description="Polar residues" evidence="2">
    <location>
        <begin position="824"/>
        <end position="833"/>
    </location>
</feature>
<dbReference type="PANTHER" id="PTHR22957:SF27">
    <property type="entry name" value="TBC1 DOMAIN FAMILY MEMBER 13"/>
    <property type="match status" value="1"/>
</dbReference>
<dbReference type="PROSITE" id="PS50086">
    <property type="entry name" value="TBC_RABGAP"/>
    <property type="match status" value="1"/>
</dbReference>
<dbReference type="InterPro" id="IPR005061">
    <property type="entry name" value="Ist1"/>
</dbReference>
<feature type="compositionally biased region" description="Basic and acidic residues" evidence="2">
    <location>
        <begin position="335"/>
        <end position="353"/>
    </location>
</feature>
<dbReference type="InterPro" id="IPR000195">
    <property type="entry name" value="Rab-GAP-TBC_dom"/>
</dbReference>
<feature type="domain" description="Rab-GAP TBC" evidence="3">
    <location>
        <begin position="209"/>
        <end position="536"/>
    </location>
</feature>
<dbReference type="GeneID" id="63824850"/>
<feature type="compositionally biased region" description="Basic and acidic residues" evidence="2">
    <location>
        <begin position="1196"/>
        <end position="1228"/>
    </location>
</feature>
<feature type="region of interest" description="Disordered" evidence="2">
    <location>
        <begin position="715"/>
        <end position="741"/>
    </location>
</feature>
<dbReference type="Pfam" id="PF00566">
    <property type="entry name" value="RabGAP-TBC"/>
    <property type="match status" value="1"/>
</dbReference>
<dbReference type="InParanoid" id="A0A165H5A5"/>
<feature type="region of interest" description="Disordered" evidence="2">
    <location>
        <begin position="335"/>
        <end position="395"/>
    </location>
</feature>
<feature type="region of interest" description="Disordered" evidence="2">
    <location>
        <begin position="658"/>
        <end position="699"/>
    </location>
</feature>
<gene>
    <name evidence="4" type="ORF">LAESUDRAFT_720468</name>
</gene>
<feature type="compositionally biased region" description="Polar residues" evidence="2">
    <location>
        <begin position="977"/>
        <end position="991"/>
    </location>
</feature>
<dbReference type="InterPro" id="IPR042277">
    <property type="entry name" value="IST1-like"/>
</dbReference>
<dbReference type="InterPro" id="IPR035969">
    <property type="entry name" value="Rab-GAP_TBC_sf"/>
</dbReference>
<dbReference type="GO" id="GO:0006886">
    <property type="term" value="P:intracellular protein transport"/>
    <property type="evidence" value="ECO:0007669"/>
    <property type="project" value="TreeGrafter"/>
</dbReference>
<dbReference type="SMART" id="SM00164">
    <property type="entry name" value="TBC"/>
    <property type="match status" value="1"/>
</dbReference>
<evidence type="ECO:0000313" key="4">
    <source>
        <dbReference type="EMBL" id="KZT11262.1"/>
    </source>
</evidence>
<feature type="compositionally biased region" description="Pro residues" evidence="2">
    <location>
        <begin position="1049"/>
        <end position="1062"/>
    </location>
</feature>
<organism evidence="4 5">
    <name type="scientific">Laetiporus sulphureus 93-53</name>
    <dbReference type="NCBI Taxonomy" id="1314785"/>
    <lineage>
        <taxon>Eukaryota</taxon>
        <taxon>Fungi</taxon>
        <taxon>Dikarya</taxon>
        <taxon>Basidiomycota</taxon>
        <taxon>Agaricomycotina</taxon>
        <taxon>Agaricomycetes</taxon>
        <taxon>Polyporales</taxon>
        <taxon>Laetiporus</taxon>
    </lineage>
</organism>
<keyword evidence="5" id="KW-1185">Reference proteome</keyword>
<dbReference type="SUPFAM" id="SSF47923">
    <property type="entry name" value="Ypt/Rab-GAP domain of gyp1p"/>
    <property type="match status" value="2"/>
</dbReference>
<feature type="region of interest" description="Disordered" evidence="2">
    <location>
        <begin position="796"/>
        <end position="1259"/>
    </location>
</feature>
<dbReference type="STRING" id="1314785.A0A165H5A5"/>
<accession>A0A165H5A5</accession>
<dbReference type="GO" id="GO:0005096">
    <property type="term" value="F:GTPase activator activity"/>
    <property type="evidence" value="ECO:0007669"/>
    <property type="project" value="TreeGrafter"/>
</dbReference>
<dbReference type="PANTHER" id="PTHR22957">
    <property type="entry name" value="TBC1 DOMAIN FAMILY MEMBER GTPASE-ACTIVATING PROTEIN"/>
    <property type="match status" value="1"/>
</dbReference>
<comment type="similarity">
    <text evidence="1">Belongs to the IST1 family.</text>
</comment>
<feature type="compositionally biased region" description="Low complexity" evidence="2">
    <location>
        <begin position="799"/>
        <end position="815"/>
    </location>
</feature>
<feature type="compositionally biased region" description="Pro residues" evidence="2">
    <location>
        <begin position="721"/>
        <end position="733"/>
    </location>
</feature>
<dbReference type="Proteomes" id="UP000076871">
    <property type="component" value="Unassembled WGS sequence"/>
</dbReference>
<dbReference type="Gene3D" id="1.10.472.80">
    <property type="entry name" value="Ypt/Rab-GAP domain of gyp1p, domain 3"/>
    <property type="match status" value="1"/>
</dbReference>
<dbReference type="Gene3D" id="1.20.1260.60">
    <property type="entry name" value="Vacuolar protein sorting-associated protein Ist1"/>
    <property type="match status" value="1"/>
</dbReference>
<dbReference type="Pfam" id="PF03398">
    <property type="entry name" value="Ist1"/>
    <property type="match status" value="1"/>
</dbReference>
<dbReference type="EMBL" id="KV427607">
    <property type="protein sequence ID" value="KZT11262.1"/>
    <property type="molecule type" value="Genomic_DNA"/>
</dbReference>
<name>A0A165H5A5_9APHY</name>
<dbReference type="AlphaFoldDB" id="A0A165H5A5"/>
<evidence type="ECO:0000313" key="5">
    <source>
        <dbReference type="Proteomes" id="UP000076871"/>
    </source>
</evidence>
<protein>
    <recommendedName>
        <fullName evidence="3">Rab-GAP TBC domain-containing protein</fullName>
    </recommendedName>
</protein>
<dbReference type="OrthoDB" id="29853at2759"/>
<sequence>MADWDPSRVKAQLRLTAQKLGQLQDKLESQDRITQRDIATLLQQRRIALARAKAQKLTSNDNMSDLLQTLEMHVGVILGHMHEFEHGMPLSPMSLEAVSSIIVAAPHVDAKELRVVKDILAHRLQSEVLKSLGDYVPEKVRSALTAYPPSAARLDYLLFSIAKTYQVDWKPDLPPDEKVNAISEMLDPSTMHDVDLPRLRMLCSHGLPEDPPWLRPKVWRLLLGTLPLVKAAWTEQNRKNRENYYDLIRRLLEPFSALSAPTTPLAPLDASLLEASQELTQVPLKLIIRLRETPEAFSLCPLDETAADEIRISCAQNLDVRLNVIRELESKEALSHSTPEIRLESTPEIRLENADDESTTLERFDRPDASSASSPIPPSPSSAQSGASTTLLPSRTIGAHPKHASALLRLLFVHARLNPGNDSPHIASLLVPVYTALLEEVNPEDAAHVEADTFWAFEAFVAEISDLNDPEGSDLWTRRFSERLNWADPELADDLQSKGLDPALPHYSFRWLVPLLTHTLPLSCVLMAWDALFSQPMRQRDTNPKLDYLLDVCTGMLLRTKGILLRLGKPVHRAQDLWSAEVTAMPSTSLGVRELQDAFVEGMAFLQQYPVEAAGGIEAILQCAHDLSLQREVEKNSNQGIGSGLGARLRKTVWKGITHQPPISESHLEDEEDEGRSHRHVVSTSNNGSPARHARKASGFTARLADTVWRGISNESAMEAPPSPPTPESPLQPSPAASPRALPEVSLNDASTTESPSLNRSKLWDYAEKFKESDTAAKLSKVSTNWKVKAMDAWNKGGSSASSKFLSPSSSPHSSVDMGGRRTSLPQDPSPSMSPEKRRGSSLSGFERSDAYSPPPRPTFFRPPIDSVLFSEGRSPISLSNGEASPSSEPSSAGSAGLRASLASLTKSDRGKPARSKAGPRPLLLSSSSLITSGRSPTLPSSVDRAWVDNVRARRPSPTHRDSLSSVSSVADPYMRSRNSSAMDSDTTSSRIVPLRASRSPMAGSRRVTPTSSTTSSPPRLHRRRDTETSTQFGSDDGSRGWNRVDMPESPPTGPSPPPPRTPDAASVMQTDVRVQVPEPHRGSLAFSETSSDASASDPKASIRAQVFPHLSVEGDTSDSSATQAAPPSPRTTIKRLPPRLNNPRTRDNQGSLTADRLEELDNATTPRAMTFPTNSTSPRPQRRVRKTSATSNGEARPRKLSGEGRIRKMSSDGHSIRSRKLSGEREAAKHKRDSSAVEGDDEGYNDLLSAYESEDNVL</sequence>
<dbReference type="RefSeq" id="XP_040769002.1">
    <property type="nucleotide sequence ID" value="XM_040907821.1"/>
</dbReference>
<proteinExistence type="inferred from homology"/>
<evidence type="ECO:0000259" key="3">
    <source>
        <dbReference type="PROSITE" id="PS50086"/>
    </source>
</evidence>
<feature type="compositionally biased region" description="Low complexity" evidence="2">
    <location>
        <begin position="882"/>
        <end position="905"/>
    </location>
</feature>